<dbReference type="InterPro" id="IPR022742">
    <property type="entry name" value="Hydrolase_4"/>
</dbReference>
<keyword evidence="3" id="KW-1185">Reference proteome</keyword>
<protein>
    <submittedName>
        <fullName evidence="2">Alpha/beta fold hydrolase</fullName>
    </submittedName>
</protein>
<dbReference type="PANTHER" id="PTHR43265:SF1">
    <property type="entry name" value="ESTERASE ESTD"/>
    <property type="match status" value="1"/>
</dbReference>
<accession>A0ABY7LTS2</accession>
<evidence type="ECO:0000313" key="2">
    <source>
        <dbReference type="EMBL" id="WBA43805.1"/>
    </source>
</evidence>
<evidence type="ECO:0000259" key="1">
    <source>
        <dbReference type="Pfam" id="PF12146"/>
    </source>
</evidence>
<dbReference type="RefSeq" id="WP_269561844.1">
    <property type="nucleotide sequence ID" value="NZ_CP114767.1"/>
</dbReference>
<dbReference type="Pfam" id="PF12146">
    <property type="entry name" value="Hydrolase_4"/>
    <property type="match status" value="1"/>
</dbReference>
<dbReference type="InterPro" id="IPR029058">
    <property type="entry name" value="AB_hydrolase_fold"/>
</dbReference>
<gene>
    <name evidence="2" type="ORF">O3303_09605</name>
</gene>
<dbReference type="Proteomes" id="UP001211005">
    <property type="component" value="Chromosome"/>
</dbReference>
<dbReference type="InterPro" id="IPR053145">
    <property type="entry name" value="AB_hydrolase_Est10"/>
</dbReference>
<sequence>MKKLVFGSTWVGVVLLLFLLLLIGAQVRAQAPAPGRYSLEGQWKGALAVPGGSLPLAITVTELADGNRFAVLDVPMQRVNREPMTVTPRGDTLMFEAEQAGCRFVGRRSPDGLQLLGVWQQPGYSTPLTLLFVPPAVPLAPKTFKFPPPYRVEEVTVPNATDHLQLAGTLTVPAGEGPFPAVVLLSDQDSQNRDAQYGDFALFGNLADYLTRRGVAVLRLDDRGIGKSGGDSATATVAARLRDAQAALSFLRTRPMIDVAHLGLIGHGQGGNVALLAAAQTLPPNFTVALAAAGLPGTDLLSEQRPSLLLRAGAADTALLSLARRQDVARQQAQTQANKLRASGSNSAQVATFLEQQRLRQKVEDKKRMEVQRKRRRTMLDIIANSPDAAQAQAIVANMVRQDAPGLPPEAVQAAVARLTSPWYRDYVQLDPRPELGQARGAVLLLHGTADDMAEAQTNLELLGKGLKGNARVTTQKIEGANHLFQAPTTEWPLLNGQPRPVVSTSTLETLHAWIVARTKE</sequence>
<reference evidence="2 3" key="1">
    <citation type="submission" date="2022-12" db="EMBL/GenBank/DDBJ databases">
        <title>Hymenobacter canadensis sp. nov. isolated from lake water of the Cambridge Bay, Canada.</title>
        <authorList>
            <person name="Kim W.H."/>
            <person name="Lee Y.M."/>
        </authorList>
    </citation>
    <scope>NUCLEOTIDE SEQUENCE [LARGE SCALE GENOMIC DNA]</scope>
    <source>
        <strain evidence="2 3">PAMC 29467</strain>
    </source>
</reference>
<organism evidence="2 3">
    <name type="scientific">Hymenobacter canadensis</name>
    <dbReference type="NCBI Taxonomy" id="2999067"/>
    <lineage>
        <taxon>Bacteria</taxon>
        <taxon>Pseudomonadati</taxon>
        <taxon>Bacteroidota</taxon>
        <taxon>Cytophagia</taxon>
        <taxon>Cytophagales</taxon>
        <taxon>Hymenobacteraceae</taxon>
        <taxon>Hymenobacter</taxon>
    </lineage>
</organism>
<dbReference type="Gene3D" id="3.40.50.1820">
    <property type="entry name" value="alpha/beta hydrolase"/>
    <property type="match status" value="2"/>
</dbReference>
<dbReference type="SUPFAM" id="SSF53474">
    <property type="entry name" value="alpha/beta-Hydrolases"/>
    <property type="match status" value="1"/>
</dbReference>
<feature type="domain" description="Serine aminopeptidase S33" evidence="1">
    <location>
        <begin position="203"/>
        <end position="306"/>
    </location>
</feature>
<name>A0ABY7LTS2_9BACT</name>
<proteinExistence type="predicted"/>
<dbReference type="EMBL" id="CP114767">
    <property type="protein sequence ID" value="WBA43805.1"/>
    <property type="molecule type" value="Genomic_DNA"/>
</dbReference>
<dbReference type="GO" id="GO:0016787">
    <property type="term" value="F:hydrolase activity"/>
    <property type="evidence" value="ECO:0007669"/>
    <property type="project" value="UniProtKB-KW"/>
</dbReference>
<keyword evidence="2" id="KW-0378">Hydrolase</keyword>
<dbReference type="PANTHER" id="PTHR43265">
    <property type="entry name" value="ESTERASE ESTD"/>
    <property type="match status" value="1"/>
</dbReference>
<evidence type="ECO:0000313" key="3">
    <source>
        <dbReference type="Proteomes" id="UP001211005"/>
    </source>
</evidence>